<keyword evidence="3" id="KW-1185">Reference proteome</keyword>
<gene>
    <name evidence="2" type="ORF">Gsput1_31</name>
</gene>
<reference evidence="2 3" key="1">
    <citation type="journal article" date="2015" name="Sci. Rep.">
        <title>Bacteriophages of wastewater foaming-associated filamentous Gordonia reduce host levels in raw activated sludge.</title>
        <authorList>
            <person name="Liu M."/>
            <person name="Gill J.J."/>
            <person name="Young R."/>
            <person name="Summer E.J."/>
        </authorList>
    </citation>
    <scope>NUCLEOTIDE SEQUENCE [LARGE SCALE GENOMIC DNA]</scope>
</reference>
<name>A0A0E3T686_9CAUD</name>
<feature type="transmembrane region" description="Helical" evidence="1">
    <location>
        <begin position="67"/>
        <end position="88"/>
    </location>
</feature>
<evidence type="ECO:0000313" key="3">
    <source>
        <dbReference type="Proteomes" id="UP000033018"/>
    </source>
</evidence>
<keyword evidence="1" id="KW-0472">Membrane</keyword>
<organism evidence="2 3">
    <name type="scientific">Gordonia phage Gsput1</name>
    <dbReference type="NCBI Taxonomy" id="1622193"/>
    <lineage>
        <taxon>Viruses</taxon>
        <taxon>Duplodnaviria</taxon>
        <taxon>Heunggongvirae</taxon>
        <taxon>Uroviricota</taxon>
        <taxon>Caudoviricetes</taxon>
        <taxon>Ruthgordonvirinae</taxon>
        <taxon>Gesputvirus</taxon>
        <taxon>Gesputvirus gsput1</taxon>
    </lineage>
</organism>
<feature type="transmembrane region" description="Helical" evidence="1">
    <location>
        <begin position="208"/>
        <end position="226"/>
    </location>
</feature>
<dbReference type="Proteomes" id="UP000033018">
    <property type="component" value="Segment"/>
</dbReference>
<keyword evidence="1" id="KW-0812">Transmembrane</keyword>
<feature type="transmembrane region" description="Helical" evidence="1">
    <location>
        <begin position="6"/>
        <end position="23"/>
    </location>
</feature>
<dbReference type="GeneID" id="28800870"/>
<feature type="transmembrane region" description="Helical" evidence="1">
    <location>
        <begin position="171"/>
        <end position="188"/>
    </location>
</feature>
<accession>A0A0E3T686</accession>
<dbReference type="KEGG" id="vg:28800870"/>
<evidence type="ECO:0000313" key="2">
    <source>
        <dbReference type="EMBL" id="AKC03056.1"/>
    </source>
</evidence>
<keyword evidence="1" id="KW-1133">Transmembrane helix</keyword>
<evidence type="ECO:0000256" key="1">
    <source>
        <dbReference type="SAM" id="Phobius"/>
    </source>
</evidence>
<protein>
    <submittedName>
        <fullName evidence="2">Uncharacterized protein</fullName>
    </submittedName>
</protein>
<dbReference type="RefSeq" id="YP_009275717.1">
    <property type="nucleotide sequence ID" value="NC_030932.1"/>
</dbReference>
<feature type="transmembrane region" description="Helical" evidence="1">
    <location>
        <begin position="138"/>
        <end position="159"/>
    </location>
</feature>
<dbReference type="EMBL" id="KP790011">
    <property type="protein sequence ID" value="AKC03056.1"/>
    <property type="molecule type" value="Genomic_DNA"/>
</dbReference>
<feature type="transmembrane region" description="Helical" evidence="1">
    <location>
        <begin position="35"/>
        <end position="55"/>
    </location>
</feature>
<proteinExistence type="predicted"/>
<feature type="transmembrane region" description="Helical" evidence="1">
    <location>
        <begin position="100"/>
        <end position="118"/>
    </location>
</feature>
<sequence length="238" mass="25291">MTGVIVSVFALSTLTTASVVRLVCVHKRSLRARQLTISVVCFAIACALLIVARYGPAWLNPYGVASLARNLIAAFGYVAIAKHALISLRRADKLANCNRHRVVVCLVLVGSWVAASLPRVLEANEIPFGIPSNPAMSLHWIAVAYVAMGAWLVLALAVFEGLDGAGERSRLVLLTWFAAAAVGIVANVKRVINAISPWETSWGGSWELSFTAGGLLACGVIMSAMLTRKRAAVVRAAV</sequence>